<gene>
    <name evidence="6" type="ORF">M8C21_030947</name>
</gene>
<evidence type="ECO:0000313" key="6">
    <source>
        <dbReference type="EMBL" id="KAI7755672.1"/>
    </source>
</evidence>
<accession>A0AAD5D9F8</accession>
<dbReference type="InterPro" id="IPR042086">
    <property type="entry name" value="MeTrfase_capping"/>
</dbReference>
<comment type="similarity">
    <text evidence="1">Belongs to the methyltransferase superfamily. Type-7 methyltransferase family.</text>
</comment>
<dbReference type="EMBL" id="JAMZMK010000905">
    <property type="protein sequence ID" value="KAI7755672.1"/>
    <property type="molecule type" value="Genomic_DNA"/>
</dbReference>
<dbReference type="AlphaFoldDB" id="A0AAD5D9F8"/>
<name>A0AAD5D9F8_AMBAR</name>
<dbReference type="Pfam" id="PF03492">
    <property type="entry name" value="Methyltransf_7"/>
    <property type="match status" value="1"/>
</dbReference>
<dbReference type="GO" id="GO:0032259">
    <property type="term" value="P:methylation"/>
    <property type="evidence" value="ECO:0007669"/>
    <property type="project" value="UniProtKB-KW"/>
</dbReference>
<dbReference type="InterPro" id="IPR005299">
    <property type="entry name" value="MeTrfase_7"/>
</dbReference>
<keyword evidence="5" id="KW-0460">Magnesium</keyword>
<protein>
    <submittedName>
        <fullName evidence="6">Uncharacterized protein</fullName>
    </submittedName>
</protein>
<keyword evidence="4" id="KW-0479">Metal-binding</keyword>
<evidence type="ECO:0000256" key="3">
    <source>
        <dbReference type="ARBA" id="ARBA00022679"/>
    </source>
</evidence>
<dbReference type="GO" id="GO:0008168">
    <property type="term" value="F:methyltransferase activity"/>
    <property type="evidence" value="ECO:0007669"/>
    <property type="project" value="UniProtKB-KW"/>
</dbReference>
<evidence type="ECO:0000256" key="5">
    <source>
        <dbReference type="ARBA" id="ARBA00022842"/>
    </source>
</evidence>
<dbReference type="Proteomes" id="UP001206925">
    <property type="component" value="Unassembled WGS sequence"/>
</dbReference>
<evidence type="ECO:0000256" key="2">
    <source>
        <dbReference type="ARBA" id="ARBA00022603"/>
    </source>
</evidence>
<organism evidence="6 7">
    <name type="scientific">Ambrosia artemisiifolia</name>
    <name type="common">Common ragweed</name>
    <dbReference type="NCBI Taxonomy" id="4212"/>
    <lineage>
        <taxon>Eukaryota</taxon>
        <taxon>Viridiplantae</taxon>
        <taxon>Streptophyta</taxon>
        <taxon>Embryophyta</taxon>
        <taxon>Tracheophyta</taxon>
        <taxon>Spermatophyta</taxon>
        <taxon>Magnoliopsida</taxon>
        <taxon>eudicotyledons</taxon>
        <taxon>Gunneridae</taxon>
        <taxon>Pentapetalae</taxon>
        <taxon>asterids</taxon>
        <taxon>campanulids</taxon>
        <taxon>Asterales</taxon>
        <taxon>Asteraceae</taxon>
        <taxon>Asteroideae</taxon>
        <taxon>Heliantheae alliance</taxon>
        <taxon>Heliantheae</taxon>
        <taxon>Ambrosia</taxon>
    </lineage>
</organism>
<dbReference type="InterPro" id="IPR029063">
    <property type="entry name" value="SAM-dependent_MTases_sf"/>
</dbReference>
<dbReference type="Gene3D" id="1.10.1200.270">
    <property type="entry name" value="Methyltransferase, alpha-helical capping domain"/>
    <property type="match status" value="3"/>
</dbReference>
<dbReference type="SUPFAM" id="SSF53335">
    <property type="entry name" value="S-adenosyl-L-methionine-dependent methyltransferases"/>
    <property type="match status" value="1"/>
</dbReference>
<keyword evidence="2" id="KW-0489">Methyltransferase</keyword>
<reference evidence="6" key="1">
    <citation type="submission" date="2022-06" db="EMBL/GenBank/DDBJ databases">
        <title>Uncovering the hologenomic basis of an extraordinary plant invasion.</title>
        <authorList>
            <person name="Bieker V.C."/>
            <person name="Martin M.D."/>
            <person name="Gilbert T."/>
            <person name="Hodgins K."/>
            <person name="Battlay P."/>
            <person name="Petersen B."/>
            <person name="Wilson J."/>
        </authorList>
    </citation>
    <scope>NUCLEOTIDE SEQUENCE</scope>
    <source>
        <strain evidence="6">AA19_3_7</strain>
        <tissue evidence="6">Leaf</tissue>
    </source>
</reference>
<evidence type="ECO:0000313" key="7">
    <source>
        <dbReference type="Proteomes" id="UP001206925"/>
    </source>
</evidence>
<dbReference type="GO" id="GO:0046872">
    <property type="term" value="F:metal ion binding"/>
    <property type="evidence" value="ECO:0007669"/>
    <property type="project" value="UniProtKB-KW"/>
</dbReference>
<evidence type="ECO:0000256" key="1">
    <source>
        <dbReference type="ARBA" id="ARBA00007967"/>
    </source>
</evidence>
<keyword evidence="7" id="KW-1185">Reference proteome</keyword>
<sequence>MPQGLESNGLNIYMAKTSPTNVYEAYGKQFHTDFTKFLQMRSKEVVHGGSMVLTFPGRSMVDPTSEDSCALLGLLGQSLVDISREGLVQEQDIISFNIPMYTPCENEVRNAIENEGSFSITNMNNFKVNWDPNDTDFTSMNDSNELNQIHGKNTAKMMRAVLEPLLASHFGNSIIDVLFKKLEKNVAEYLSKKKPRQFFINISMTKK</sequence>
<proteinExistence type="inferred from homology"/>
<comment type="caution">
    <text evidence="6">The sequence shown here is derived from an EMBL/GenBank/DDBJ whole genome shotgun (WGS) entry which is preliminary data.</text>
</comment>
<evidence type="ECO:0000256" key="4">
    <source>
        <dbReference type="ARBA" id="ARBA00022723"/>
    </source>
</evidence>
<dbReference type="PANTHER" id="PTHR31009">
    <property type="entry name" value="S-ADENOSYL-L-METHIONINE:CARBOXYL METHYLTRANSFERASE FAMILY PROTEIN"/>
    <property type="match status" value="1"/>
</dbReference>
<keyword evidence="3" id="KW-0808">Transferase</keyword>